<keyword evidence="1" id="KW-1133">Transmembrane helix</keyword>
<feature type="transmembrane region" description="Helical" evidence="1">
    <location>
        <begin position="80"/>
        <end position="97"/>
    </location>
</feature>
<feature type="transmembrane region" description="Helical" evidence="1">
    <location>
        <begin position="372"/>
        <end position="405"/>
    </location>
</feature>
<feature type="domain" description="Glycosyltransferase RgtA/B/C/D-like" evidence="2">
    <location>
        <begin position="82"/>
        <end position="236"/>
    </location>
</feature>
<dbReference type="InterPro" id="IPR038731">
    <property type="entry name" value="RgtA/B/C-like"/>
</dbReference>
<feature type="transmembrane region" description="Helical" evidence="1">
    <location>
        <begin position="591"/>
        <end position="608"/>
    </location>
</feature>
<feature type="transmembrane region" description="Helical" evidence="1">
    <location>
        <begin position="459"/>
        <end position="483"/>
    </location>
</feature>
<dbReference type="RefSeq" id="WP_135479904.1">
    <property type="nucleotide sequence ID" value="NZ_SIJK02000041.1"/>
</dbReference>
<dbReference type="InterPro" id="IPR019962">
    <property type="entry name" value="CHP03663"/>
</dbReference>
<keyword evidence="1" id="KW-0472">Membrane</keyword>
<dbReference type="PANTHER" id="PTHR41710">
    <property type="entry name" value="GLYCOSYL TRANSFERASE, FAMILY 39"/>
    <property type="match status" value="1"/>
</dbReference>
<evidence type="ECO:0000256" key="1">
    <source>
        <dbReference type="SAM" id="Phobius"/>
    </source>
</evidence>
<reference evidence="3 4" key="1">
    <citation type="submission" date="2021-03" db="EMBL/GenBank/DDBJ databases">
        <authorList>
            <person name="Grouzdev D.S."/>
        </authorList>
    </citation>
    <scope>NUCLEOTIDE SEQUENCE [LARGE SCALE GENOMIC DNA]</scope>
    <source>
        <strain evidence="3 4">M50-1</strain>
    </source>
</reference>
<evidence type="ECO:0000313" key="3">
    <source>
        <dbReference type="EMBL" id="MBP1467738.1"/>
    </source>
</evidence>
<sequence>MTSVDLPRNATATPSLAASAERSGPWLLTVEHLAYLLLGVVALFAHVWALGDRSLHHDETLHASYSWFLLVGRGYIHDPLLHGPLLYYLGALGYFLFGDNDFTARLMPALAGTALTLTPYLLRRELGRPAALLAAVYLLVSPVSLYVGRFFRHDIYSVLCEILVFVAIVRYVSTRQFRWLMIGAAAFGLMFINHESSYLFLLIMLAPLAIVFLWQVYRPGIVLVALLGVVVAALIFVVPGRALVDGGHHAIRDPETGAMQIERPGLFGWPPLPTDDNGYALLVRNRDDASGGQSLFANLVIYVGELLRFFAHPAVVLATGLALGTLSALIYLIWRRPGVDGQTPWELAYAQEAPSAQVFASLGGERRWLPPLLLFGAIYLIGFTAFFTNILGAISGVAGSLLYWLAQHNVERGGQPGHYYLFLLGVYEPLLLIFGGIGLILVGIWLVQHVRGVDVTQAVTPVNFAVLLVAWWSLAALGMYTWAGEKMPWLTIHITLPFTLLAGWTVQQLVWGRHARPTTDAPLPTVAPRPAWVIYGALFTAISGLSFTLMTMVVTYGEEARLYPWMVVAATLVLVALLTIGIGLRWGARAATGMLVTCVVLALSVYTMRSTVRLVYVNGDVPREPMVYTQTSPDVMRVVRRVEEASIRRGRGLAMPVIYDNETVWTWYLRNFSNARRVSGTLGTAPGNEVMAVFLLQENLDRFPENRTILEGFVVQRYPLRWWFPEDQVYRLGPGWRDVPLEQASLVGQLLRNPFDRQVGERWWRFLIFRDPGAALGSSDFVIAVRPELANQIGIGLSGQLDGGTR</sequence>
<accession>A0ABS4DE70</accession>
<feature type="transmembrane region" description="Helical" evidence="1">
    <location>
        <begin position="532"/>
        <end position="556"/>
    </location>
</feature>
<feature type="transmembrane region" description="Helical" evidence="1">
    <location>
        <begin position="309"/>
        <end position="334"/>
    </location>
</feature>
<evidence type="ECO:0000259" key="2">
    <source>
        <dbReference type="Pfam" id="PF13231"/>
    </source>
</evidence>
<gene>
    <name evidence="3" type="ORF">EYB53_018630</name>
</gene>
<feature type="transmembrane region" description="Helical" evidence="1">
    <location>
        <begin position="221"/>
        <end position="238"/>
    </location>
</feature>
<evidence type="ECO:0000313" key="4">
    <source>
        <dbReference type="Proteomes" id="UP001193081"/>
    </source>
</evidence>
<dbReference type="EMBL" id="SIJK02000041">
    <property type="protein sequence ID" value="MBP1467738.1"/>
    <property type="molecule type" value="Genomic_DNA"/>
</dbReference>
<dbReference type="NCBIfam" id="TIGR03663">
    <property type="entry name" value="flippase activity-associated protein Agl23"/>
    <property type="match status" value="1"/>
</dbReference>
<dbReference type="Proteomes" id="UP001193081">
    <property type="component" value="Unassembled WGS sequence"/>
</dbReference>
<feature type="transmembrane region" description="Helical" evidence="1">
    <location>
        <begin position="155"/>
        <end position="172"/>
    </location>
</feature>
<keyword evidence="4" id="KW-1185">Reference proteome</keyword>
<feature type="transmembrane region" description="Helical" evidence="1">
    <location>
        <begin position="417"/>
        <end position="447"/>
    </location>
</feature>
<feature type="transmembrane region" description="Helical" evidence="1">
    <location>
        <begin position="129"/>
        <end position="149"/>
    </location>
</feature>
<keyword evidence="1" id="KW-0812">Transmembrane</keyword>
<feature type="transmembrane region" description="Helical" evidence="1">
    <location>
        <begin position="562"/>
        <end position="584"/>
    </location>
</feature>
<dbReference type="PANTHER" id="PTHR41710:SF2">
    <property type="entry name" value="GLYCOSYL TRANSFERASE FAMILY 39_83 DOMAIN-CONTAINING PROTEIN"/>
    <property type="match status" value="1"/>
</dbReference>
<dbReference type="Pfam" id="PF13231">
    <property type="entry name" value="PMT_2"/>
    <property type="match status" value="1"/>
</dbReference>
<comment type="caution">
    <text evidence="3">The sequence shown here is derived from an EMBL/GenBank/DDBJ whole genome shotgun (WGS) entry which is preliminary data.</text>
</comment>
<organism evidence="3 4">
    <name type="scientific">Candidatus Chloroploca mongolica</name>
    <dbReference type="NCBI Taxonomy" id="2528176"/>
    <lineage>
        <taxon>Bacteria</taxon>
        <taxon>Bacillati</taxon>
        <taxon>Chloroflexota</taxon>
        <taxon>Chloroflexia</taxon>
        <taxon>Chloroflexales</taxon>
        <taxon>Chloroflexineae</taxon>
        <taxon>Oscillochloridaceae</taxon>
        <taxon>Candidatus Chloroploca</taxon>
    </lineage>
</organism>
<feature type="transmembrane region" description="Helical" evidence="1">
    <location>
        <begin position="33"/>
        <end position="51"/>
    </location>
</feature>
<protein>
    <submittedName>
        <fullName evidence="3">TIGR03663 family protein</fullName>
    </submittedName>
</protein>
<feature type="transmembrane region" description="Helical" evidence="1">
    <location>
        <begin position="198"/>
        <end position="214"/>
    </location>
</feature>
<proteinExistence type="predicted"/>
<name>A0ABS4DE70_9CHLR</name>
<feature type="transmembrane region" description="Helical" evidence="1">
    <location>
        <begin position="489"/>
        <end position="511"/>
    </location>
</feature>